<dbReference type="AlphaFoldDB" id="A0A158KZ85"/>
<protein>
    <submittedName>
        <fullName evidence="1">Uncharacterized protein</fullName>
    </submittedName>
</protein>
<comment type="caution">
    <text evidence="1">The sequence shown here is derived from an EMBL/GenBank/DDBJ whole genome shotgun (WGS) entry which is preliminary data.</text>
</comment>
<accession>A0A158KZ85</accession>
<evidence type="ECO:0000313" key="1">
    <source>
        <dbReference type="EMBL" id="SAL86434.1"/>
    </source>
</evidence>
<sequence length="197" mass="22587">MLIHIRPRIFSELPTSLVDVTIEPYGAYLRGAKEVTARRPYPNKQYAVVCRNKGTKAIDGLLLSVPNAPKNFSVKTRWAVDAEMVATHHVDYQLLDKDFDCCSDNMLLWGGSYKPWPSRRPQEASTKFPMGWEPRMILDPGKVNECEQIVQIDSRGVVSSLHHVFKMPTIERDRFFSPKIREDWTRTPTEDLALKLG</sequence>
<dbReference type="OrthoDB" id="9154297at2"/>
<name>A0A158KZ85_9BURK</name>
<dbReference type="Proteomes" id="UP000054770">
    <property type="component" value="Unassembled WGS sequence"/>
</dbReference>
<gene>
    <name evidence="1" type="ORF">AWB68_08027</name>
</gene>
<dbReference type="EMBL" id="FCON02000228">
    <property type="protein sequence ID" value="SAL86434.1"/>
    <property type="molecule type" value="Genomic_DNA"/>
</dbReference>
<dbReference type="Pfam" id="PF19475">
    <property type="entry name" value="DUF6012"/>
    <property type="match status" value="1"/>
</dbReference>
<reference evidence="1" key="1">
    <citation type="submission" date="2016-01" db="EMBL/GenBank/DDBJ databases">
        <authorList>
            <person name="Peeters C."/>
        </authorList>
    </citation>
    <scope>NUCLEOTIDE SEQUENCE [LARGE SCALE GENOMIC DNA]</scope>
    <source>
        <strain evidence="1">LMG 22940</strain>
    </source>
</reference>
<evidence type="ECO:0000313" key="2">
    <source>
        <dbReference type="Proteomes" id="UP000054770"/>
    </source>
</evidence>
<dbReference type="InterPro" id="IPR046054">
    <property type="entry name" value="DUF6012"/>
</dbReference>
<proteinExistence type="predicted"/>
<dbReference type="RefSeq" id="WP_087649797.1">
    <property type="nucleotide sequence ID" value="NZ_FCON02000228.1"/>
</dbReference>
<keyword evidence="2" id="KW-1185">Reference proteome</keyword>
<organism evidence="1 2">
    <name type="scientific">Caballeronia choica</name>
    <dbReference type="NCBI Taxonomy" id="326476"/>
    <lineage>
        <taxon>Bacteria</taxon>
        <taxon>Pseudomonadati</taxon>
        <taxon>Pseudomonadota</taxon>
        <taxon>Betaproteobacteria</taxon>
        <taxon>Burkholderiales</taxon>
        <taxon>Burkholderiaceae</taxon>
        <taxon>Caballeronia</taxon>
    </lineage>
</organism>